<proteinExistence type="predicted"/>
<protein>
    <submittedName>
        <fullName evidence="2">Uncharacterized protein</fullName>
    </submittedName>
</protein>
<evidence type="ECO:0000313" key="3">
    <source>
        <dbReference type="Proteomes" id="UP001608902"/>
    </source>
</evidence>
<sequence>MLDGSDLPVFGVGDPQTSGSGHLSPQGTQWKELHSSRKPSRHFFTGDLHFPLISFGHRHSPKLQSTEIDKNSCDASSEESDDCTVSHRDACVMTNSLTDSQVNSLKRRHKSRCTARERNLMTSSLHKSSLSTFEQNVSPTFIQAVAVRSCEFISFG</sequence>
<comment type="caution">
    <text evidence="2">The sequence shown here is derived from an EMBL/GenBank/DDBJ whole genome shotgun (WGS) entry which is preliminary data.</text>
</comment>
<reference evidence="2 3" key="1">
    <citation type="submission" date="2024-08" db="EMBL/GenBank/DDBJ databases">
        <title>Gnathostoma spinigerum genome.</title>
        <authorList>
            <person name="Gonzalez-Bertolin B."/>
            <person name="Monzon S."/>
            <person name="Zaballos A."/>
            <person name="Jimenez P."/>
            <person name="Dekumyoy P."/>
            <person name="Varona S."/>
            <person name="Cuesta I."/>
            <person name="Sumanam S."/>
            <person name="Adisakwattana P."/>
            <person name="Gasser R.B."/>
            <person name="Hernandez-Gonzalez A."/>
            <person name="Young N.D."/>
            <person name="Perteguer M.J."/>
        </authorList>
    </citation>
    <scope>NUCLEOTIDE SEQUENCE [LARGE SCALE GENOMIC DNA]</scope>
    <source>
        <strain evidence="2">AL3</strain>
        <tissue evidence="2">Liver</tissue>
    </source>
</reference>
<dbReference type="Proteomes" id="UP001608902">
    <property type="component" value="Unassembled WGS sequence"/>
</dbReference>
<feature type="compositionally biased region" description="Polar residues" evidence="1">
    <location>
        <begin position="15"/>
        <end position="29"/>
    </location>
</feature>
<name>A0ABD6EWZ5_9BILA</name>
<keyword evidence="3" id="KW-1185">Reference proteome</keyword>
<evidence type="ECO:0000256" key="1">
    <source>
        <dbReference type="SAM" id="MobiDB-lite"/>
    </source>
</evidence>
<accession>A0ABD6EWZ5</accession>
<organism evidence="2 3">
    <name type="scientific">Gnathostoma spinigerum</name>
    <dbReference type="NCBI Taxonomy" id="75299"/>
    <lineage>
        <taxon>Eukaryota</taxon>
        <taxon>Metazoa</taxon>
        <taxon>Ecdysozoa</taxon>
        <taxon>Nematoda</taxon>
        <taxon>Chromadorea</taxon>
        <taxon>Rhabditida</taxon>
        <taxon>Spirurina</taxon>
        <taxon>Gnathostomatomorpha</taxon>
        <taxon>Gnathostomatoidea</taxon>
        <taxon>Gnathostomatidae</taxon>
        <taxon>Gnathostoma</taxon>
    </lineage>
</organism>
<gene>
    <name evidence="2" type="ORF">AB6A40_011197</name>
</gene>
<dbReference type="EMBL" id="JBGFUD010017990">
    <property type="protein sequence ID" value="MFH4984488.1"/>
    <property type="molecule type" value="Genomic_DNA"/>
</dbReference>
<feature type="region of interest" description="Disordered" evidence="1">
    <location>
        <begin position="1"/>
        <end position="36"/>
    </location>
</feature>
<dbReference type="AlphaFoldDB" id="A0ABD6EWZ5"/>
<evidence type="ECO:0000313" key="2">
    <source>
        <dbReference type="EMBL" id="MFH4984488.1"/>
    </source>
</evidence>